<reference evidence="3 4" key="1">
    <citation type="submission" date="2023-07" db="EMBL/GenBank/DDBJ databases">
        <title>Alkalimonas sp., MEB108 novel, alkaliphilic bacterium isolated from Lonar Lake, India.</title>
        <authorList>
            <person name="Joshi A."/>
            <person name="Thite S."/>
        </authorList>
    </citation>
    <scope>NUCLEOTIDE SEQUENCE [LARGE SCALE GENOMIC DNA]</scope>
    <source>
        <strain evidence="3 4">MEB108</strain>
    </source>
</reference>
<sequence>MKVKSLYWLVLALPLLATLPLQASEAQLRAALQQCLQQQNTTERLHCYDQLATSYTPAAAARQRGTEQQAERQPAPASERRIERQPEPAAAAEAGFGKAAERPAEQLDRIYATVTRVDKDARQHLIVHFDNGQVWRQSSAEYYPIEVGQTHYIRRAMLGSFVLSNDNSNRSTRVRRIE</sequence>
<evidence type="ECO:0000313" key="4">
    <source>
        <dbReference type="Proteomes" id="UP001336314"/>
    </source>
</evidence>
<proteinExistence type="predicted"/>
<keyword evidence="4" id="KW-1185">Reference proteome</keyword>
<keyword evidence="2" id="KW-0732">Signal</keyword>
<feature type="chain" id="PRO_5045530415" evidence="2">
    <location>
        <begin position="24"/>
        <end position="178"/>
    </location>
</feature>
<dbReference type="Proteomes" id="UP001336314">
    <property type="component" value="Unassembled WGS sequence"/>
</dbReference>
<feature type="compositionally biased region" description="Low complexity" evidence="1">
    <location>
        <begin position="87"/>
        <end position="98"/>
    </location>
</feature>
<dbReference type="RefSeq" id="WP_330129267.1">
    <property type="nucleotide sequence ID" value="NZ_JAUHLI010000011.1"/>
</dbReference>
<feature type="signal peptide" evidence="2">
    <location>
        <begin position="1"/>
        <end position="23"/>
    </location>
</feature>
<comment type="caution">
    <text evidence="3">The sequence shown here is derived from an EMBL/GenBank/DDBJ whole genome shotgun (WGS) entry which is preliminary data.</text>
</comment>
<dbReference type="EMBL" id="JAUHLI010000011">
    <property type="protein sequence ID" value="MEE2002194.1"/>
    <property type="molecule type" value="Genomic_DNA"/>
</dbReference>
<evidence type="ECO:0000313" key="3">
    <source>
        <dbReference type="EMBL" id="MEE2002194.1"/>
    </source>
</evidence>
<evidence type="ECO:0000256" key="2">
    <source>
        <dbReference type="SAM" id="SignalP"/>
    </source>
</evidence>
<protein>
    <submittedName>
        <fullName evidence="3">Uncharacterized protein</fullName>
    </submittedName>
</protein>
<name>A0ABU7J6Z7_9GAMM</name>
<feature type="region of interest" description="Disordered" evidence="1">
    <location>
        <begin position="58"/>
        <end position="100"/>
    </location>
</feature>
<organism evidence="3 4">
    <name type="scientific">Alkalimonas cellulosilytica</name>
    <dbReference type="NCBI Taxonomy" id="3058395"/>
    <lineage>
        <taxon>Bacteria</taxon>
        <taxon>Pseudomonadati</taxon>
        <taxon>Pseudomonadota</taxon>
        <taxon>Gammaproteobacteria</taxon>
        <taxon>Alkalimonas</taxon>
    </lineage>
</organism>
<evidence type="ECO:0000256" key="1">
    <source>
        <dbReference type="SAM" id="MobiDB-lite"/>
    </source>
</evidence>
<accession>A0ABU7J6Z7</accession>
<gene>
    <name evidence="3" type="ORF">QWY20_12090</name>
</gene>